<organism evidence="1 2">
    <name type="scientific">Colletotrichum lupini</name>
    <dbReference type="NCBI Taxonomy" id="145971"/>
    <lineage>
        <taxon>Eukaryota</taxon>
        <taxon>Fungi</taxon>
        <taxon>Dikarya</taxon>
        <taxon>Ascomycota</taxon>
        <taxon>Pezizomycotina</taxon>
        <taxon>Sordariomycetes</taxon>
        <taxon>Hypocreomycetidae</taxon>
        <taxon>Glomerellales</taxon>
        <taxon>Glomerellaceae</taxon>
        <taxon>Colletotrichum</taxon>
        <taxon>Colletotrichum acutatum species complex</taxon>
    </lineage>
</organism>
<dbReference type="AlphaFoldDB" id="A0A9Q8SSQ5"/>
<protein>
    <submittedName>
        <fullName evidence="1">Uncharacterized protein</fullName>
    </submittedName>
</protein>
<dbReference type="RefSeq" id="XP_049144510.1">
    <property type="nucleotide sequence ID" value="XM_049287367.1"/>
</dbReference>
<name>A0A9Q8SSQ5_9PEZI</name>
<dbReference type="Proteomes" id="UP000830671">
    <property type="component" value="Chromosome 4"/>
</dbReference>
<evidence type="ECO:0000313" key="2">
    <source>
        <dbReference type="Proteomes" id="UP000830671"/>
    </source>
</evidence>
<dbReference type="EMBL" id="CP019476">
    <property type="protein sequence ID" value="UQC82887.1"/>
    <property type="molecule type" value="Genomic_DNA"/>
</dbReference>
<dbReference type="KEGG" id="clup:CLUP02_08377"/>
<gene>
    <name evidence="1" type="ORF">CLUP02_08377</name>
</gene>
<evidence type="ECO:0000313" key="1">
    <source>
        <dbReference type="EMBL" id="UQC82887.1"/>
    </source>
</evidence>
<accession>A0A9Q8SSQ5</accession>
<keyword evidence="2" id="KW-1185">Reference proteome</keyword>
<reference evidence="1" key="1">
    <citation type="journal article" date="2021" name="Mol. Plant Microbe Interact.">
        <title>Complete Genome Sequence of the Plant-Pathogenic Fungus Colletotrichum lupini.</title>
        <authorList>
            <person name="Baroncelli R."/>
            <person name="Pensec F."/>
            <person name="Da Lio D."/>
            <person name="Boufleur T."/>
            <person name="Vicente I."/>
            <person name="Sarrocco S."/>
            <person name="Picot A."/>
            <person name="Baraldi E."/>
            <person name="Sukno S."/>
            <person name="Thon M."/>
            <person name="Le Floch G."/>
        </authorList>
    </citation>
    <scope>NUCLEOTIDE SEQUENCE</scope>
    <source>
        <strain evidence="1">IMI 504893</strain>
    </source>
</reference>
<dbReference type="GeneID" id="73342377"/>
<sequence>MQARSLLAFPLVGPPPWQLHLHFSKFLKPESLLRSDPRNGRGAGSPSRCFVMRLALGLLDENTFWVSQRALGRPRSSFRRLAGASARASASDHYNECRKCLAFLPIQLGPRAVAAGKGGSQLAGFHPWWLRFCVANVVVFQMTCLMVDSLPLPLVLPLANTTLATRSTLSDFPHRTNVYILAYYVCTVLSRKPANHTNPHHRDRARRGQWDPRFLPAWEAGKMGRCPLASRKPILGS</sequence>
<proteinExistence type="predicted"/>